<dbReference type="EMBL" id="AM260480">
    <property type="protein sequence ID" value="CAJ96534.1"/>
    <property type="molecule type" value="Genomic_DNA"/>
</dbReference>
<dbReference type="Gene3D" id="3.40.190.10">
    <property type="entry name" value="Periplasmic binding protein-like II"/>
    <property type="match status" value="1"/>
</dbReference>
<dbReference type="AlphaFoldDB" id="Q0K0E0"/>
<evidence type="ECO:0000313" key="5">
    <source>
        <dbReference type="Proteomes" id="UP000008210"/>
    </source>
</evidence>
<name>Q0K0E0_CUPNH</name>
<reference evidence="3 5" key="1">
    <citation type="journal article" date="2006" name="Nat. Biotechnol.">
        <title>Genome sequence of the bioplastic-producing 'Knallgas' bacterium Ralstonia eutropha H16.</title>
        <authorList>
            <person name="Pohlmann A."/>
            <person name="Fricke W.F."/>
            <person name="Reinecke F."/>
            <person name="Kusian B."/>
            <person name="Liesegang H."/>
            <person name="Cramm R."/>
            <person name="Eitinger T."/>
            <person name="Ewering C."/>
            <person name="Potter M."/>
            <person name="Schwartz E."/>
            <person name="Strittmatter A."/>
            <person name="Voss I."/>
            <person name="Gottschalk G."/>
            <person name="Steinbuechel A."/>
            <person name="Friedrich B."/>
            <person name="Bowien B."/>
        </authorList>
    </citation>
    <scope>NUCLEOTIDE SEQUENCE [LARGE SCALE GENOMIC DNA]</scope>
    <source>
        <strain evidence="5">ATCC 17699 / DSM 428 / KCTC 22496 / NCIMB 10442 / H16 / Stanier 337</strain>
        <strain evidence="3">H16</strain>
    </source>
</reference>
<organism evidence="3 5">
    <name type="scientific">Cupriavidus necator (strain ATCC 17699 / DSM 428 / KCTC 22496 / NCIMB 10442 / H16 / Stanier 337)</name>
    <name type="common">Ralstonia eutropha</name>
    <dbReference type="NCBI Taxonomy" id="381666"/>
    <lineage>
        <taxon>Bacteria</taxon>
        <taxon>Pseudomonadati</taxon>
        <taxon>Pseudomonadota</taxon>
        <taxon>Betaproteobacteria</taxon>
        <taxon>Burkholderiales</taxon>
        <taxon>Burkholderiaceae</taxon>
        <taxon>Cupriavidus</taxon>
    </lineage>
</organism>
<keyword evidence="2" id="KW-0732">Signal</keyword>
<proteinExistence type="inferred from homology"/>
<comment type="similarity">
    <text evidence="1">Belongs to the UPF0065 (bug) family.</text>
</comment>
<evidence type="ECO:0000256" key="1">
    <source>
        <dbReference type="ARBA" id="ARBA00006987"/>
    </source>
</evidence>
<evidence type="ECO:0000313" key="4">
    <source>
        <dbReference type="EMBL" id="QCC04365.1"/>
    </source>
</evidence>
<evidence type="ECO:0000313" key="3">
    <source>
        <dbReference type="EMBL" id="CAJ96534.1"/>
    </source>
</evidence>
<dbReference type="HOGENOM" id="CLU_045683_0_2_4"/>
<keyword evidence="5" id="KW-1185">Reference proteome</keyword>
<dbReference type="PANTHER" id="PTHR42928">
    <property type="entry name" value="TRICARBOXYLATE-BINDING PROTEIN"/>
    <property type="match status" value="1"/>
</dbReference>
<accession>Q0K0E0</accession>
<dbReference type="OrthoDB" id="8627412at2"/>
<feature type="chain" id="PRO_5004174512" evidence="2">
    <location>
        <begin position="23"/>
        <end position="317"/>
    </location>
</feature>
<dbReference type="Gene3D" id="3.40.190.150">
    <property type="entry name" value="Bordetella uptake gene, domain 1"/>
    <property type="match status" value="1"/>
</dbReference>
<evidence type="ECO:0000256" key="2">
    <source>
        <dbReference type="SAM" id="SignalP"/>
    </source>
</evidence>
<dbReference type="Proteomes" id="UP000008210">
    <property type="component" value="Chromosome 2"/>
</dbReference>
<dbReference type="STRING" id="381666.H16_B1752"/>
<feature type="signal peptide" evidence="2">
    <location>
        <begin position="1"/>
        <end position="22"/>
    </location>
</feature>
<dbReference type="CDD" id="cd07012">
    <property type="entry name" value="PBP2_Bug_TTT"/>
    <property type="match status" value="1"/>
</dbReference>
<dbReference type="KEGG" id="reh:H16_B1752"/>
<dbReference type="InterPro" id="IPR042100">
    <property type="entry name" value="Bug_dom1"/>
</dbReference>
<reference evidence="4 6" key="2">
    <citation type="submission" date="2019-04" db="EMBL/GenBank/DDBJ databases">
        <title>Long-read de novo sequencing of Cupriavidus necator H16.</title>
        <authorList>
            <person name="Little G.T."/>
            <person name="Ehsaan M."/>
            <person name="Arenas-Lopez C."/>
            <person name="Jawed K."/>
            <person name="Winzer K."/>
            <person name="Kovacs K."/>
            <person name="Malys N."/>
            <person name="Minton N.P."/>
        </authorList>
    </citation>
    <scope>NUCLEOTIDE SEQUENCE [LARGE SCALE GENOMIC DNA]</scope>
    <source>
        <strain evidence="4 6">H16</strain>
    </source>
</reference>
<dbReference type="Pfam" id="PF03401">
    <property type="entry name" value="TctC"/>
    <property type="match status" value="1"/>
</dbReference>
<dbReference type="SUPFAM" id="SSF53850">
    <property type="entry name" value="Periplasmic binding protein-like II"/>
    <property type="match status" value="1"/>
</dbReference>
<dbReference type="PANTHER" id="PTHR42928:SF5">
    <property type="entry name" value="BLR1237 PROTEIN"/>
    <property type="match status" value="1"/>
</dbReference>
<sequence length="317" mass="33621">MKNSIALLFCALVTTVSMPSHANDSTTPRRLIVPYTAGGGSDTLSRAIGQKLSQVLGEPVVVENRPGANGYIAAGVVAKSPPDGRTLLVGGNALIIGPMLYSSHKLNALKDFTPISSLVRVTLVLVSSPGLPANNGREFVQMARKEKGLSYASPSPGIMFATEQIKALAGFDLMRVSYRGAPEGFIDVTSGRVSVMFDSVAAELPNIRSGRAKALLVTGENRHPLLPDVPTLAESGIPGYVEDNYIGILGPAGMDPHVVDTLNAALLKVLRDPEFKAFAERLGFLPSPASPKAFRDMLGATTTRYQQIANQLDLKPE</sequence>
<dbReference type="RefSeq" id="WP_011617455.1">
    <property type="nucleotide sequence ID" value="NC_008314.1"/>
</dbReference>
<dbReference type="eggNOG" id="COG3181">
    <property type="taxonomic scope" value="Bacteria"/>
</dbReference>
<dbReference type="InterPro" id="IPR005064">
    <property type="entry name" value="BUG"/>
</dbReference>
<evidence type="ECO:0000313" key="6">
    <source>
        <dbReference type="Proteomes" id="UP000296079"/>
    </source>
</evidence>
<protein>
    <submittedName>
        <fullName evidence="3">Probable extra-cytoplasmic solute receptor</fullName>
    </submittedName>
    <submittedName>
        <fullName evidence="4">Tripartite tricarboxylate transporter substrate binding protein</fullName>
    </submittedName>
</protein>
<dbReference type="Proteomes" id="UP000296079">
    <property type="component" value="Chromosome 2"/>
</dbReference>
<keyword evidence="3" id="KW-0675">Receptor</keyword>
<gene>
    <name evidence="3" type="ordered locus">H16_B1752</name>
    <name evidence="4" type="ORF">E6A55_28035</name>
</gene>
<dbReference type="PIRSF" id="PIRSF017082">
    <property type="entry name" value="YflP"/>
    <property type="match status" value="1"/>
</dbReference>
<dbReference type="EMBL" id="CP039288">
    <property type="protein sequence ID" value="QCC04365.1"/>
    <property type="molecule type" value="Genomic_DNA"/>
</dbReference>